<sequence>MPLTAPPSAPPASPTAPGDAPSRVNPSSFRSLADAFVVWLVGFRNSVSDLRAWLATYITWAGTHVTEMNALQTDVSTKSAQVATDAAQVAADAVTVAGIASAFGDVDTAIFDATTQAGIATSQAVDAAAQATTATAAKVAAEAARDAANTSGRVYASTAAGLAGTTNGQTFSVFSGDYIIQYRNDSGSATEVGRFYVKSFFDALFPQGFGSARTGWLHAWQDSAGRLLGGIKLDGTFWSKGVNISGGVTQALADAAAALTAGQGAAIAAATVLAGPERSLYLHAFTDSASRILGGFLKNGELEVKGVNISQAVEGVPTAISYTQPSTDSVIFGDSLTEGAGASAGQSVGEQLQALYVAAADTRTIYKSGYGGQSSSSILARLGPVPSLVTLPTGASGFPEIPASGSVNVTVTKAPLAYADASQTKSITGTLAGIPGTLSKAGVTGQYSFARTAAGSIVVCDSAIPFVPATEAHRFHTLVCWIGTNNMLSNTAAEILAYIGQYLSWQATTQKRRVVVMPAIDCLSGSVATIKATYDSLLALVKEAYPYEYIDLRGLLQRHNDGSGNDLADIAAGLPPRSLLHTDRYHLNTAGYGVVAAEIKRIFDSKGF</sequence>
<dbReference type="Gene3D" id="3.40.50.1110">
    <property type="entry name" value="SGNH hydrolase"/>
    <property type="match status" value="2"/>
</dbReference>
<evidence type="ECO:0000256" key="1">
    <source>
        <dbReference type="SAM" id="MobiDB-lite"/>
    </source>
</evidence>
<accession>A0A936YXS7</accession>
<dbReference type="Proteomes" id="UP000599109">
    <property type="component" value="Unassembled WGS sequence"/>
</dbReference>
<dbReference type="AlphaFoldDB" id="A0A936YXS7"/>
<organism evidence="2 3">
    <name type="scientific">Ramlibacter monticola</name>
    <dbReference type="NCBI Taxonomy" id="1926872"/>
    <lineage>
        <taxon>Bacteria</taxon>
        <taxon>Pseudomonadati</taxon>
        <taxon>Pseudomonadota</taxon>
        <taxon>Betaproteobacteria</taxon>
        <taxon>Burkholderiales</taxon>
        <taxon>Comamonadaceae</taxon>
        <taxon>Ramlibacter</taxon>
    </lineage>
</organism>
<dbReference type="SUPFAM" id="SSF52266">
    <property type="entry name" value="SGNH hydrolase"/>
    <property type="match status" value="2"/>
</dbReference>
<dbReference type="EMBL" id="JAEQNE010000001">
    <property type="protein sequence ID" value="MBL0390524.1"/>
    <property type="molecule type" value="Genomic_DNA"/>
</dbReference>
<keyword evidence="3" id="KW-1185">Reference proteome</keyword>
<name>A0A936YXS7_9BURK</name>
<feature type="compositionally biased region" description="Pro residues" evidence="1">
    <location>
        <begin position="1"/>
        <end position="14"/>
    </location>
</feature>
<dbReference type="RefSeq" id="WP_201673119.1">
    <property type="nucleotide sequence ID" value="NZ_JAEQNE010000001.1"/>
</dbReference>
<gene>
    <name evidence="2" type="ORF">JJ685_05150</name>
</gene>
<proteinExistence type="predicted"/>
<feature type="region of interest" description="Disordered" evidence="1">
    <location>
        <begin position="1"/>
        <end position="24"/>
    </location>
</feature>
<reference evidence="2 3" key="1">
    <citation type="journal article" date="2017" name="Int. J. Syst. Evol. Microbiol.">
        <title>Ramlibacter monticola sp. nov., isolated from forest soil.</title>
        <authorList>
            <person name="Chaudhary D.K."/>
            <person name="Kim J."/>
        </authorList>
    </citation>
    <scope>NUCLEOTIDE SEQUENCE [LARGE SCALE GENOMIC DNA]</scope>
    <source>
        <strain evidence="2 3">KACC 19175</strain>
    </source>
</reference>
<dbReference type="InterPro" id="IPR036514">
    <property type="entry name" value="SGNH_hydro_sf"/>
</dbReference>
<evidence type="ECO:0000313" key="3">
    <source>
        <dbReference type="Proteomes" id="UP000599109"/>
    </source>
</evidence>
<evidence type="ECO:0000313" key="2">
    <source>
        <dbReference type="EMBL" id="MBL0390524.1"/>
    </source>
</evidence>
<protein>
    <submittedName>
        <fullName evidence="2">Uncharacterized protein</fullName>
    </submittedName>
</protein>
<dbReference type="GO" id="GO:0016788">
    <property type="term" value="F:hydrolase activity, acting on ester bonds"/>
    <property type="evidence" value="ECO:0007669"/>
    <property type="project" value="UniProtKB-ARBA"/>
</dbReference>
<comment type="caution">
    <text evidence="2">The sequence shown here is derived from an EMBL/GenBank/DDBJ whole genome shotgun (WGS) entry which is preliminary data.</text>
</comment>